<evidence type="ECO:0000313" key="2">
    <source>
        <dbReference type="EMBL" id="CAI8035552.1"/>
    </source>
</evidence>
<proteinExistence type="predicted"/>
<dbReference type="Gene3D" id="2.60.40.4040">
    <property type="match status" value="1"/>
</dbReference>
<evidence type="ECO:0000313" key="3">
    <source>
        <dbReference type="Proteomes" id="UP001174909"/>
    </source>
</evidence>
<reference evidence="2" key="1">
    <citation type="submission" date="2023-03" db="EMBL/GenBank/DDBJ databases">
        <authorList>
            <person name="Steffen K."/>
            <person name="Cardenas P."/>
        </authorList>
    </citation>
    <scope>NUCLEOTIDE SEQUENCE</scope>
</reference>
<keyword evidence="3" id="KW-1185">Reference proteome</keyword>
<dbReference type="Proteomes" id="UP001174909">
    <property type="component" value="Unassembled WGS sequence"/>
</dbReference>
<dbReference type="Pfam" id="PF21365">
    <property type="entry name" value="Glyco_hydro_31_3rd"/>
    <property type="match status" value="1"/>
</dbReference>
<accession>A0AA35SUE7</accession>
<sequence>METGTSSITPLAMHENFIDKIIDDFKPPTYNYLLGENVLVAPIISNTSTVQVTFPSGSSWIYWWNHTILYTGGSTYTLSIPLDEFSVFFKKGSFLPLRVTEDTPGLGEAGFAGHMRWLLHLPPFSNITSSTIIRERNGSGIIASCWLVIDVQ</sequence>
<dbReference type="AlphaFoldDB" id="A0AA35SUE7"/>
<evidence type="ECO:0000259" key="1">
    <source>
        <dbReference type="Pfam" id="PF21365"/>
    </source>
</evidence>
<name>A0AA35SUE7_GEOBA</name>
<dbReference type="EMBL" id="CASHTH010002808">
    <property type="protein sequence ID" value="CAI8035552.1"/>
    <property type="molecule type" value="Genomic_DNA"/>
</dbReference>
<feature type="domain" description="Glycosyl hydrolase family 31 C-terminal" evidence="1">
    <location>
        <begin position="29"/>
        <end position="93"/>
    </location>
</feature>
<dbReference type="InterPro" id="IPR048395">
    <property type="entry name" value="Glyco_hydro_31_C"/>
</dbReference>
<protein>
    <recommendedName>
        <fullName evidence="1">Glycosyl hydrolase family 31 C-terminal domain-containing protein</fullName>
    </recommendedName>
</protein>
<comment type="caution">
    <text evidence="2">The sequence shown here is derived from an EMBL/GenBank/DDBJ whole genome shotgun (WGS) entry which is preliminary data.</text>
</comment>
<organism evidence="2 3">
    <name type="scientific">Geodia barretti</name>
    <name type="common">Barrett's horny sponge</name>
    <dbReference type="NCBI Taxonomy" id="519541"/>
    <lineage>
        <taxon>Eukaryota</taxon>
        <taxon>Metazoa</taxon>
        <taxon>Porifera</taxon>
        <taxon>Demospongiae</taxon>
        <taxon>Heteroscleromorpha</taxon>
        <taxon>Tetractinellida</taxon>
        <taxon>Astrophorina</taxon>
        <taxon>Geodiidae</taxon>
        <taxon>Geodia</taxon>
    </lineage>
</organism>
<gene>
    <name evidence="2" type="ORF">GBAR_LOCUS19931</name>
</gene>
<dbReference type="SUPFAM" id="SSF51011">
    <property type="entry name" value="Glycosyl hydrolase domain"/>
    <property type="match status" value="1"/>
</dbReference>